<evidence type="ECO:0000313" key="16">
    <source>
        <dbReference type="Proteomes" id="UP000236333"/>
    </source>
</evidence>
<evidence type="ECO:0000256" key="12">
    <source>
        <dbReference type="ARBA" id="ARBA00049494"/>
    </source>
</evidence>
<evidence type="ECO:0000256" key="13">
    <source>
        <dbReference type="SAM" id="MobiDB-lite"/>
    </source>
</evidence>
<dbReference type="Gene3D" id="3.40.50.620">
    <property type="entry name" value="HUPs"/>
    <property type="match status" value="1"/>
</dbReference>
<evidence type="ECO:0000256" key="2">
    <source>
        <dbReference type="ARBA" id="ARBA00012393"/>
    </source>
</evidence>
<dbReference type="GO" id="GO:0006747">
    <property type="term" value="P:FAD biosynthetic process"/>
    <property type="evidence" value="ECO:0007669"/>
    <property type="project" value="TreeGrafter"/>
</dbReference>
<proteinExistence type="predicted"/>
<organism evidence="15 16">
    <name type="scientific">Tetrabaena socialis</name>
    <dbReference type="NCBI Taxonomy" id="47790"/>
    <lineage>
        <taxon>Eukaryota</taxon>
        <taxon>Viridiplantae</taxon>
        <taxon>Chlorophyta</taxon>
        <taxon>core chlorophytes</taxon>
        <taxon>Chlorophyceae</taxon>
        <taxon>CS clade</taxon>
        <taxon>Chlamydomonadales</taxon>
        <taxon>Tetrabaenaceae</taxon>
        <taxon>Tetrabaena</taxon>
    </lineage>
</organism>
<name>A0A2J8AIG4_9CHLO</name>
<evidence type="ECO:0000259" key="14">
    <source>
        <dbReference type="Pfam" id="PF01507"/>
    </source>
</evidence>
<evidence type="ECO:0000256" key="9">
    <source>
        <dbReference type="ARBA" id="ARBA00022840"/>
    </source>
</evidence>
<gene>
    <name evidence="15" type="ORF">TSOC_000772</name>
</gene>
<feature type="compositionally biased region" description="Low complexity" evidence="13">
    <location>
        <begin position="102"/>
        <end position="118"/>
    </location>
</feature>
<dbReference type="EMBL" id="PGGS01000011">
    <property type="protein sequence ID" value="PNH12305.1"/>
    <property type="molecule type" value="Genomic_DNA"/>
</dbReference>
<feature type="domain" description="Phosphoadenosine phosphosulphate reductase" evidence="14">
    <location>
        <begin position="25"/>
        <end position="71"/>
    </location>
</feature>
<keyword evidence="5" id="KW-0808">Transferase</keyword>
<feature type="region of interest" description="Disordered" evidence="13">
    <location>
        <begin position="98"/>
        <end position="118"/>
    </location>
</feature>
<dbReference type="OrthoDB" id="270728at2759"/>
<dbReference type="Pfam" id="PF01507">
    <property type="entry name" value="PAPS_reduct"/>
    <property type="match status" value="1"/>
</dbReference>
<evidence type="ECO:0000256" key="1">
    <source>
        <dbReference type="ARBA" id="ARBA00004726"/>
    </source>
</evidence>
<keyword evidence="4" id="KW-0288">FMN</keyword>
<dbReference type="GO" id="GO:0003919">
    <property type="term" value="F:FMN adenylyltransferase activity"/>
    <property type="evidence" value="ECO:0007669"/>
    <property type="project" value="UniProtKB-EC"/>
</dbReference>
<comment type="caution">
    <text evidence="15">The sequence shown here is derived from an EMBL/GenBank/DDBJ whole genome shotgun (WGS) entry which is preliminary data.</text>
</comment>
<keyword evidence="7" id="KW-0547">Nucleotide-binding</keyword>
<keyword evidence="16" id="KW-1185">Reference proteome</keyword>
<protein>
    <recommendedName>
        <fullName evidence="2">FAD synthase</fullName>
        <ecNumber evidence="2">2.7.7.2</ecNumber>
    </recommendedName>
    <alternativeName>
        <fullName evidence="10">FAD pyrophosphorylase</fullName>
    </alternativeName>
    <alternativeName>
        <fullName evidence="11">FMN adenylyltransferase</fullName>
    </alternativeName>
</protein>
<keyword evidence="6" id="KW-0548">Nucleotidyltransferase</keyword>
<evidence type="ECO:0000256" key="11">
    <source>
        <dbReference type="ARBA" id="ARBA00031871"/>
    </source>
</evidence>
<accession>A0A2J8AIG4</accession>
<dbReference type="GO" id="GO:0005524">
    <property type="term" value="F:ATP binding"/>
    <property type="evidence" value="ECO:0007669"/>
    <property type="project" value="UniProtKB-KW"/>
</dbReference>
<evidence type="ECO:0000256" key="5">
    <source>
        <dbReference type="ARBA" id="ARBA00022679"/>
    </source>
</evidence>
<evidence type="ECO:0000256" key="3">
    <source>
        <dbReference type="ARBA" id="ARBA00022630"/>
    </source>
</evidence>
<evidence type="ECO:0000256" key="8">
    <source>
        <dbReference type="ARBA" id="ARBA00022827"/>
    </source>
</evidence>
<sequence length="118" mass="12586">MPHVLRAMHPWQGWAPFRAATFESSEGWPRVNPILDWTNCDVWAFLRATHVPYCNLYDPGYTSLGGIGNTLPNIALQRPHASRAPACNLAGGRLERAGRVEAGQAGSSSSGGQAAAGS</sequence>
<comment type="pathway">
    <text evidence="1">Cofactor biosynthesis; FAD biosynthesis; FAD from FMN: step 1/1.</text>
</comment>
<keyword evidence="8" id="KW-0274">FAD</keyword>
<dbReference type="PANTHER" id="PTHR23293:SF9">
    <property type="entry name" value="FAD SYNTHASE"/>
    <property type="match status" value="1"/>
</dbReference>
<evidence type="ECO:0000313" key="15">
    <source>
        <dbReference type="EMBL" id="PNH12305.1"/>
    </source>
</evidence>
<dbReference type="AlphaFoldDB" id="A0A2J8AIG4"/>
<dbReference type="SUPFAM" id="SSF52402">
    <property type="entry name" value="Adenine nucleotide alpha hydrolases-like"/>
    <property type="match status" value="1"/>
</dbReference>
<dbReference type="Proteomes" id="UP000236333">
    <property type="component" value="Unassembled WGS sequence"/>
</dbReference>
<comment type="catalytic activity">
    <reaction evidence="12">
        <text>FMN + ATP + H(+) = FAD + diphosphate</text>
        <dbReference type="Rhea" id="RHEA:17237"/>
        <dbReference type="ChEBI" id="CHEBI:15378"/>
        <dbReference type="ChEBI" id="CHEBI:30616"/>
        <dbReference type="ChEBI" id="CHEBI:33019"/>
        <dbReference type="ChEBI" id="CHEBI:57692"/>
        <dbReference type="ChEBI" id="CHEBI:58210"/>
        <dbReference type="EC" id="2.7.7.2"/>
    </reaction>
</comment>
<keyword evidence="9" id="KW-0067">ATP-binding</keyword>
<dbReference type="InterPro" id="IPR002500">
    <property type="entry name" value="PAPS_reduct_dom"/>
</dbReference>
<evidence type="ECO:0000256" key="6">
    <source>
        <dbReference type="ARBA" id="ARBA00022695"/>
    </source>
</evidence>
<evidence type="ECO:0000256" key="10">
    <source>
        <dbReference type="ARBA" id="ARBA00031145"/>
    </source>
</evidence>
<evidence type="ECO:0000256" key="4">
    <source>
        <dbReference type="ARBA" id="ARBA00022643"/>
    </source>
</evidence>
<evidence type="ECO:0000256" key="7">
    <source>
        <dbReference type="ARBA" id="ARBA00022741"/>
    </source>
</evidence>
<dbReference type="EC" id="2.7.7.2" evidence="2"/>
<dbReference type="PANTHER" id="PTHR23293">
    <property type="entry name" value="FAD SYNTHETASE-RELATED FMN ADENYLYLTRANSFERASE"/>
    <property type="match status" value="1"/>
</dbReference>
<reference evidence="15 16" key="1">
    <citation type="journal article" date="2017" name="Mol. Biol. Evol.">
        <title>The 4-celled Tetrabaena socialis nuclear genome reveals the essential components for genetic control of cell number at the origin of multicellularity in the volvocine lineage.</title>
        <authorList>
            <person name="Featherston J."/>
            <person name="Arakaki Y."/>
            <person name="Hanschen E.R."/>
            <person name="Ferris P.J."/>
            <person name="Michod R.E."/>
            <person name="Olson B.J.S.C."/>
            <person name="Nozaki H."/>
            <person name="Durand P.M."/>
        </authorList>
    </citation>
    <scope>NUCLEOTIDE SEQUENCE [LARGE SCALE GENOMIC DNA]</scope>
    <source>
        <strain evidence="15 16">NIES-571</strain>
    </source>
</reference>
<dbReference type="InterPro" id="IPR014729">
    <property type="entry name" value="Rossmann-like_a/b/a_fold"/>
</dbReference>
<keyword evidence="3" id="KW-0285">Flavoprotein</keyword>